<reference evidence="1 2" key="1">
    <citation type="submission" date="2023-01" db="EMBL/GenBank/DDBJ databases">
        <title>Minimal conservation of predation-associated metabolite biosynthetic gene clusters underscores biosynthetic potential of Myxococcota including descriptions for ten novel species: Archangium lansinium sp. nov., Myxococcus landrumus sp. nov., Nannocystis bai.</title>
        <authorList>
            <person name="Ahearne A."/>
            <person name="Stevens C."/>
            <person name="Dowd S."/>
        </authorList>
    </citation>
    <scope>NUCLEOTIDE SEQUENCE [LARGE SCALE GENOMIC DNA]</scope>
    <source>
        <strain evidence="1 2">WIWO2</strain>
    </source>
</reference>
<accession>A0ABT5CF67</accession>
<gene>
    <name evidence="1" type="ORF">POL72_45670</name>
</gene>
<protein>
    <submittedName>
        <fullName evidence="1">Uncharacterized protein</fullName>
    </submittedName>
</protein>
<keyword evidence="2" id="KW-1185">Reference proteome</keyword>
<evidence type="ECO:0000313" key="1">
    <source>
        <dbReference type="EMBL" id="MDC0685089.1"/>
    </source>
</evidence>
<name>A0ABT5CF67_9BACT</name>
<comment type="caution">
    <text evidence="1">The sequence shown here is derived from an EMBL/GenBank/DDBJ whole genome shotgun (WGS) entry which is preliminary data.</text>
</comment>
<dbReference type="EMBL" id="JAQNDK010000006">
    <property type="protein sequence ID" value="MDC0685089.1"/>
    <property type="molecule type" value="Genomic_DNA"/>
</dbReference>
<dbReference type="Proteomes" id="UP001217485">
    <property type="component" value="Unassembled WGS sequence"/>
</dbReference>
<dbReference type="RefSeq" id="WP_272103200.1">
    <property type="nucleotide sequence ID" value="NZ_JAQNDK010000006.1"/>
</dbReference>
<organism evidence="1 2">
    <name type="scientific">Sorangium atrum</name>
    <dbReference type="NCBI Taxonomy" id="2995308"/>
    <lineage>
        <taxon>Bacteria</taxon>
        <taxon>Pseudomonadati</taxon>
        <taxon>Myxococcota</taxon>
        <taxon>Polyangia</taxon>
        <taxon>Polyangiales</taxon>
        <taxon>Polyangiaceae</taxon>
        <taxon>Sorangium</taxon>
    </lineage>
</organism>
<sequence>MVGAGSAATFGDSEAMGEGAGSAATFGAGRSAGSSCVPCAASTGRAATLPPHSAQRQAVELAPEGIGSAAFALAAGSYYAARLGEFRLADALTRRVREVTEPVAERDPVARGWLQIALAFHEAWRDGDLWTGLCMAEAARASFVQAGYWRGSIVG</sequence>
<proteinExistence type="predicted"/>
<evidence type="ECO:0000313" key="2">
    <source>
        <dbReference type="Proteomes" id="UP001217485"/>
    </source>
</evidence>